<keyword evidence="3" id="KW-0808">Transferase</keyword>
<comment type="catalytic activity">
    <reaction evidence="8">
        <text>RNA(n) + a ribonucleoside 5'-triphosphate = RNA(n+1) + diphosphate</text>
        <dbReference type="Rhea" id="RHEA:21248"/>
        <dbReference type="Rhea" id="RHEA-COMP:14527"/>
        <dbReference type="Rhea" id="RHEA-COMP:17342"/>
        <dbReference type="ChEBI" id="CHEBI:33019"/>
        <dbReference type="ChEBI" id="CHEBI:61557"/>
        <dbReference type="ChEBI" id="CHEBI:140395"/>
        <dbReference type="EC" id="2.7.7.48"/>
    </reaction>
</comment>
<evidence type="ECO:0000313" key="11">
    <source>
        <dbReference type="EMBL" id="QDH88421.1"/>
    </source>
</evidence>
<keyword evidence="4" id="KW-0548">Nucleotidyltransferase</keyword>
<reference evidence="11" key="1">
    <citation type="submission" date="2019-05" db="EMBL/GenBank/DDBJ databases">
        <title>Metatranscriptomic reconstruction reveals RNA viruses with the potential to shape carbon cycling in soil.</title>
        <authorList>
            <person name="Starr E.P."/>
            <person name="Nuccio E."/>
            <person name="Pett-Ridge J."/>
            <person name="Banfield J.F."/>
            <person name="Firestone M.K."/>
        </authorList>
    </citation>
    <scope>NUCLEOTIDE SEQUENCE</scope>
    <source>
        <strain evidence="11">H3_Bulk_Litter_17_scaffold_1383</strain>
    </source>
</reference>
<dbReference type="InterPro" id="IPR007096">
    <property type="entry name" value="RNA-dir_Rpol_cat_phage"/>
</dbReference>
<keyword evidence="9" id="KW-0460">Magnesium</keyword>
<keyword evidence="5" id="KW-0547">Nucleotide-binding</keyword>
<evidence type="ECO:0000256" key="2">
    <source>
        <dbReference type="ARBA" id="ARBA00022484"/>
    </source>
</evidence>
<keyword evidence="2 11" id="KW-0696">RNA-directed RNA polymerase</keyword>
<accession>A0A514D467</accession>
<evidence type="ECO:0000256" key="3">
    <source>
        <dbReference type="ARBA" id="ARBA00022679"/>
    </source>
</evidence>
<evidence type="ECO:0000256" key="9">
    <source>
        <dbReference type="PIRSR" id="PIRSR605093-1"/>
    </source>
</evidence>
<feature type="binding site" evidence="9">
    <location>
        <position position="340"/>
    </location>
    <ligand>
        <name>Mg(2+)</name>
        <dbReference type="ChEBI" id="CHEBI:18420"/>
        <label>2</label>
    </ligand>
</feature>
<name>A0A514D467_9VIRU</name>
<feature type="domain" description="RdRp catalytic" evidence="10">
    <location>
        <begin position="242"/>
        <end position="372"/>
    </location>
</feature>
<keyword evidence="6" id="KW-0693">Viral RNA replication</keyword>
<dbReference type="Pfam" id="PF03431">
    <property type="entry name" value="RNA_replicase_B"/>
    <property type="match status" value="1"/>
</dbReference>
<dbReference type="InterPro" id="IPR043502">
    <property type="entry name" value="DNA/RNA_pol_sf"/>
</dbReference>
<dbReference type="EC" id="2.7.7.48" evidence="1"/>
<dbReference type="PROSITE" id="PS50522">
    <property type="entry name" value="RDRP_PHAGE"/>
    <property type="match status" value="1"/>
</dbReference>
<comment type="cofactor">
    <cofactor evidence="9">
        <name>Mg(2+)</name>
        <dbReference type="ChEBI" id="CHEBI:18420"/>
    </cofactor>
    <text evidence="9">Binds 2 Mg(2+) per subunit.</text>
</comment>
<dbReference type="EMBL" id="MN034072">
    <property type="protein sequence ID" value="QDH88421.1"/>
    <property type="molecule type" value="Genomic_RNA"/>
</dbReference>
<gene>
    <name evidence="11" type="ORF">H3BulkLitter171383_000003</name>
</gene>
<feature type="binding site" evidence="9">
    <location>
        <position position="341"/>
    </location>
    <ligand>
        <name>Mg(2+)</name>
        <dbReference type="ChEBI" id="CHEBI:18420"/>
        <label>2</label>
    </ligand>
</feature>
<protein>
    <recommendedName>
        <fullName evidence="1">RNA-directed RNA polymerase</fullName>
        <ecNumber evidence="1">2.7.7.48</ecNumber>
    </recommendedName>
    <alternativeName>
        <fullName evidence="7">RNA replicase beta chain</fullName>
    </alternativeName>
</protein>
<dbReference type="GO" id="GO:0003968">
    <property type="term" value="F:RNA-directed RNA polymerase activity"/>
    <property type="evidence" value="ECO:0007669"/>
    <property type="project" value="UniProtKB-KW"/>
</dbReference>
<dbReference type="SUPFAM" id="SSF56672">
    <property type="entry name" value="DNA/RNA polymerases"/>
    <property type="match status" value="1"/>
</dbReference>
<keyword evidence="9" id="KW-0479">Metal-binding</keyword>
<dbReference type="GO" id="GO:0039694">
    <property type="term" value="P:viral RNA genome replication"/>
    <property type="evidence" value="ECO:0007669"/>
    <property type="project" value="InterPro"/>
</dbReference>
<dbReference type="GO" id="GO:0000166">
    <property type="term" value="F:nucleotide binding"/>
    <property type="evidence" value="ECO:0007669"/>
    <property type="project" value="UniProtKB-KW"/>
</dbReference>
<evidence type="ECO:0000256" key="6">
    <source>
        <dbReference type="ARBA" id="ARBA00022953"/>
    </source>
</evidence>
<evidence type="ECO:0000256" key="5">
    <source>
        <dbReference type="ARBA" id="ARBA00022741"/>
    </source>
</evidence>
<evidence type="ECO:0000256" key="7">
    <source>
        <dbReference type="ARBA" id="ARBA00030248"/>
    </source>
</evidence>
<sequence>MQKHRTKRYRDRKAFANANYALPGSARITILEALRPLDGGLDFATSYLKSEFLTKYCDESLVPADERRSRAIQKFRDCEISNASTNTWLEEVDGEFNILPRVSFSSFLRFVRRFIRDIMGPLTDEVVVGSFSGGASTSRQRTESLPAHKFVGKADLTEEVWKFLPIMFREMPLLQQYLSSFHALNEVEGSVLFTVPKKTDIDRCACKEPDVNMFLQKGVGRHIRRRLQRFGINLNDQSINRGLAQQGSRDNSLATLDLSSASDRISTNCVKLLLPDIWFEYLNDIRSKSVKIDGETHRLEMFSSMGNGFTFELESLLFYALVRGVAYFTGTPGIVSIYGDDIICLSEIADLVSFVLGRFGFVVNEDKSFTDGLFRESCGGHFYGGIDVTPFYLKREPSRLTDVIRVANQLRRWALHADPFRQYEVQGLYSQWLKLANLVPRDLWGGHDYSLDTKLVSPPGGSKILVRMTLPVKATELGKYLHWHGSYWNRTAEPENSADPASTNQICRKRRANPGAPVCPDWFREELI</sequence>
<evidence type="ECO:0000256" key="4">
    <source>
        <dbReference type="ARBA" id="ARBA00022695"/>
    </source>
</evidence>
<proteinExistence type="predicted"/>
<evidence type="ECO:0000256" key="1">
    <source>
        <dbReference type="ARBA" id="ARBA00012494"/>
    </source>
</evidence>
<evidence type="ECO:0000259" key="10">
    <source>
        <dbReference type="PROSITE" id="PS50522"/>
    </source>
</evidence>
<organism evidence="11">
    <name type="scientific">Leviviridae sp</name>
    <dbReference type="NCBI Taxonomy" id="2027243"/>
    <lineage>
        <taxon>Viruses</taxon>
        <taxon>Riboviria</taxon>
        <taxon>Orthornavirae</taxon>
        <taxon>Lenarviricota</taxon>
        <taxon>Leviviricetes</taxon>
        <taxon>Norzivirales</taxon>
        <taxon>Fiersviridae</taxon>
    </lineage>
</organism>
<feature type="binding site" evidence="9">
    <location>
        <position position="257"/>
    </location>
    <ligand>
        <name>Mg(2+)</name>
        <dbReference type="ChEBI" id="CHEBI:18420"/>
        <label>2</label>
    </ligand>
</feature>
<dbReference type="GO" id="GO:0046872">
    <property type="term" value="F:metal ion binding"/>
    <property type="evidence" value="ECO:0007669"/>
    <property type="project" value="UniProtKB-KW"/>
</dbReference>
<dbReference type="InterPro" id="IPR005093">
    <property type="entry name" value="RNArep_beta"/>
</dbReference>
<evidence type="ECO:0000256" key="8">
    <source>
        <dbReference type="ARBA" id="ARBA00048744"/>
    </source>
</evidence>